<evidence type="ECO:0000313" key="2">
    <source>
        <dbReference type="Proteomes" id="UP000789405"/>
    </source>
</evidence>
<dbReference type="InterPro" id="IPR013761">
    <property type="entry name" value="SAM/pointed_sf"/>
</dbReference>
<gene>
    <name evidence="1" type="ORF">DERYTH_LOCUS6710</name>
</gene>
<proteinExistence type="predicted"/>
<dbReference type="Proteomes" id="UP000789405">
    <property type="component" value="Unassembled WGS sequence"/>
</dbReference>
<dbReference type="AlphaFoldDB" id="A0A9N9G5B4"/>
<accession>A0A9N9G5B4</accession>
<organism evidence="1 2">
    <name type="scientific">Dentiscutata erythropus</name>
    <dbReference type="NCBI Taxonomy" id="1348616"/>
    <lineage>
        <taxon>Eukaryota</taxon>
        <taxon>Fungi</taxon>
        <taxon>Fungi incertae sedis</taxon>
        <taxon>Mucoromycota</taxon>
        <taxon>Glomeromycotina</taxon>
        <taxon>Glomeromycetes</taxon>
        <taxon>Diversisporales</taxon>
        <taxon>Gigasporaceae</taxon>
        <taxon>Dentiscutata</taxon>
    </lineage>
</organism>
<dbReference type="EMBL" id="CAJVPY010003101">
    <property type="protein sequence ID" value="CAG8581450.1"/>
    <property type="molecule type" value="Genomic_DNA"/>
</dbReference>
<evidence type="ECO:0000313" key="1">
    <source>
        <dbReference type="EMBL" id="CAG8581450.1"/>
    </source>
</evidence>
<keyword evidence="2" id="KW-1185">Reference proteome</keyword>
<dbReference type="Gene3D" id="1.10.150.50">
    <property type="entry name" value="Transcription Factor, Ets-1"/>
    <property type="match status" value="1"/>
</dbReference>
<comment type="caution">
    <text evidence="1">The sequence shown here is derived from an EMBL/GenBank/DDBJ whole genome shotgun (WGS) entry which is preliminary data.</text>
</comment>
<reference evidence="1" key="1">
    <citation type="submission" date="2021-06" db="EMBL/GenBank/DDBJ databases">
        <authorList>
            <person name="Kallberg Y."/>
            <person name="Tangrot J."/>
            <person name="Rosling A."/>
        </authorList>
    </citation>
    <scope>NUCLEOTIDE SEQUENCE</scope>
    <source>
        <strain evidence="1">MA453B</strain>
    </source>
</reference>
<name>A0A9N9G5B4_9GLOM</name>
<feature type="non-terminal residue" evidence="1">
    <location>
        <position position="337"/>
    </location>
</feature>
<protein>
    <submittedName>
        <fullName evidence="1">12863_t:CDS:1</fullName>
    </submittedName>
</protein>
<sequence>MSEQSTPISTATTNSEKPAPALAECVRKYNTEQLIKFLRENEDDLQLNDAHFQVLRNEEVTGRDFLISTMQDFIDNGLKGGPAKILADFAKKVQEKKLKSFSSCKTKQDVKEVFNKFGYEDADITSILPFKPVEIVDINSNDERLKFCIDDIKQKIELYGPASELNEAERCHYISPIIRSSIHIARKITNKTIIPKCQFSDERTGQVDYVVKVKDNTGNDELIKITEAKQSDILMGFGQNVLQLNASHHKNSKKRNAEEAFGKDAFDYLYGIVTTATNWYFILYTPERFYRIESEYSIRINRDALKDDSLLCKDVKKVVQVLVSLLKDRIEVDESSD</sequence>
<dbReference type="OrthoDB" id="2397776at2759"/>